<feature type="region of interest" description="Disordered" evidence="1">
    <location>
        <begin position="171"/>
        <end position="224"/>
    </location>
</feature>
<dbReference type="Proteomes" id="UP001642464">
    <property type="component" value="Unassembled WGS sequence"/>
</dbReference>
<proteinExistence type="predicted"/>
<evidence type="ECO:0000313" key="2">
    <source>
        <dbReference type="EMBL" id="CAK9036668.1"/>
    </source>
</evidence>
<gene>
    <name evidence="2" type="ORF">SCF082_LOCUS21820</name>
</gene>
<feature type="compositionally biased region" description="Acidic residues" evidence="1">
    <location>
        <begin position="180"/>
        <end position="200"/>
    </location>
</feature>
<sequence>MFVTQWTGYLRAGNIPGLDAADDRSSRPKRTDERRVMQSVLQMHERYKAGSRGGEDFPKDPEQRAEAMKAACGRTRHEEVKLNDIRNCVEELQKYAQATREGFIESIGAEKVFVKEYKNAAQKLAYIGNTELFWKDIQKEHKNALTFLTDLASKVGEDARDLKVYKKLAKKAKATAGESDSGEGEDDEDGEDEDEDSDEGSGGKEDEDKEDKKDDEGHHRPGEE</sequence>
<keyword evidence="3" id="KW-1185">Reference proteome</keyword>
<accession>A0ABP0LCD8</accession>
<feature type="compositionally biased region" description="Basic and acidic residues" evidence="1">
    <location>
        <begin position="201"/>
        <end position="224"/>
    </location>
</feature>
<protein>
    <submittedName>
        <fullName evidence="2">Uncharacterized protein</fullName>
    </submittedName>
</protein>
<organism evidence="2 3">
    <name type="scientific">Durusdinium trenchii</name>
    <dbReference type="NCBI Taxonomy" id="1381693"/>
    <lineage>
        <taxon>Eukaryota</taxon>
        <taxon>Sar</taxon>
        <taxon>Alveolata</taxon>
        <taxon>Dinophyceae</taxon>
        <taxon>Suessiales</taxon>
        <taxon>Symbiodiniaceae</taxon>
        <taxon>Durusdinium</taxon>
    </lineage>
</organism>
<evidence type="ECO:0000313" key="3">
    <source>
        <dbReference type="Proteomes" id="UP001642464"/>
    </source>
</evidence>
<dbReference type="EMBL" id="CAXAMM010015558">
    <property type="protein sequence ID" value="CAK9036668.1"/>
    <property type="molecule type" value="Genomic_DNA"/>
</dbReference>
<evidence type="ECO:0000256" key="1">
    <source>
        <dbReference type="SAM" id="MobiDB-lite"/>
    </source>
</evidence>
<name>A0ABP0LCD8_9DINO</name>
<reference evidence="2 3" key="1">
    <citation type="submission" date="2024-02" db="EMBL/GenBank/DDBJ databases">
        <authorList>
            <person name="Chen Y."/>
            <person name="Shah S."/>
            <person name="Dougan E. K."/>
            <person name="Thang M."/>
            <person name="Chan C."/>
        </authorList>
    </citation>
    <scope>NUCLEOTIDE SEQUENCE [LARGE SCALE GENOMIC DNA]</scope>
</reference>
<comment type="caution">
    <text evidence="2">The sequence shown here is derived from an EMBL/GenBank/DDBJ whole genome shotgun (WGS) entry which is preliminary data.</text>
</comment>